<feature type="compositionally biased region" description="Polar residues" evidence="1">
    <location>
        <begin position="180"/>
        <end position="190"/>
    </location>
</feature>
<protein>
    <recommendedName>
        <fullName evidence="5">Permease</fullName>
    </recommendedName>
</protein>
<dbReference type="Proteomes" id="UP000321424">
    <property type="component" value="Unassembled WGS sequence"/>
</dbReference>
<accession>A0A511MML5</accession>
<keyword evidence="2" id="KW-0812">Transmembrane</keyword>
<feature type="transmembrane region" description="Helical" evidence="2">
    <location>
        <begin position="138"/>
        <end position="162"/>
    </location>
</feature>
<sequence length="190" mass="20420">MTATDGQLQQKSTGPAWKTWAVGGLAVLALLFIAYFILSAFIPRWWAQRIAEMVNGSFSKGIGWGLVFGCVCTVVPLFLLLFAVRVWRRRGGRFMAGVAAVIAVLVAIPNLMTLTIVLGGSNAAHAGQRILDVDAPAFRGATMAGAIAAAAVFLAALFLVVTRWWRRRHPKRQTAPATPGDTTMTRPDGL</sequence>
<comment type="caution">
    <text evidence="3">The sequence shown here is derived from an EMBL/GenBank/DDBJ whole genome shotgun (WGS) entry which is preliminary data.</text>
</comment>
<evidence type="ECO:0008006" key="5">
    <source>
        <dbReference type="Google" id="ProtNLM"/>
    </source>
</evidence>
<dbReference type="OrthoDB" id="4376806at2"/>
<feature type="transmembrane region" description="Helical" evidence="2">
    <location>
        <begin position="94"/>
        <end position="118"/>
    </location>
</feature>
<evidence type="ECO:0000256" key="1">
    <source>
        <dbReference type="SAM" id="MobiDB-lite"/>
    </source>
</evidence>
<evidence type="ECO:0000313" key="4">
    <source>
        <dbReference type="Proteomes" id="UP000321424"/>
    </source>
</evidence>
<keyword evidence="4" id="KW-1185">Reference proteome</keyword>
<evidence type="ECO:0000313" key="3">
    <source>
        <dbReference type="EMBL" id="GEM41870.1"/>
    </source>
</evidence>
<dbReference type="AlphaFoldDB" id="A0A511MML5"/>
<dbReference type="RefSeq" id="WP_147139068.1">
    <property type="nucleotide sequence ID" value="NZ_BJXA01000058.1"/>
</dbReference>
<proteinExistence type="predicted"/>
<feature type="transmembrane region" description="Helical" evidence="2">
    <location>
        <begin position="62"/>
        <end position="82"/>
    </location>
</feature>
<feature type="region of interest" description="Disordered" evidence="1">
    <location>
        <begin position="170"/>
        <end position="190"/>
    </location>
</feature>
<keyword evidence="2" id="KW-0472">Membrane</keyword>
<feature type="transmembrane region" description="Helical" evidence="2">
    <location>
        <begin position="20"/>
        <end position="42"/>
    </location>
</feature>
<dbReference type="EMBL" id="BJXA01000058">
    <property type="protein sequence ID" value="GEM41870.1"/>
    <property type="molecule type" value="Genomic_DNA"/>
</dbReference>
<reference evidence="3 4" key="1">
    <citation type="submission" date="2019-07" db="EMBL/GenBank/DDBJ databases">
        <title>Whole genome shotgun sequence of Nocardia ninae NBRC 108245.</title>
        <authorList>
            <person name="Hosoyama A."/>
            <person name="Uohara A."/>
            <person name="Ohji S."/>
            <person name="Ichikawa N."/>
        </authorList>
    </citation>
    <scope>NUCLEOTIDE SEQUENCE [LARGE SCALE GENOMIC DNA]</scope>
    <source>
        <strain evidence="3 4">NBRC 108245</strain>
    </source>
</reference>
<gene>
    <name evidence="3" type="ORF">NN4_63890</name>
</gene>
<name>A0A511MML5_9NOCA</name>
<keyword evidence="2" id="KW-1133">Transmembrane helix</keyword>
<organism evidence="3 4">
    <name type="scientific">Nocardia ninae NBRC 108245</name>
    <dbReference type="NCBI Taxonomy" id="1210091"/>
    <lineage>
        <taxon>Bacteria</taxon>
        <taxon>Bacillati</taxon>
        <taxon>Actinomycetota</taxon>
        <taxon>Actinomycetes</taxon>
        <taxon>Mycobacteriales</taxon>
        <taxon>Nocardiaceae</taxon>
        <taxon>Nocardia</taxon>
    </lineage>
</organism>
<evidence type="ECO:0000256" key="2">
    <source>
        <dbReference type="SAM" id="Phobius"/>
    </source>
</evidence>